<dbReference type="OrthoDB" id="7061201at2"/>
<dbReference type="PATRIC" id="fig|1177154.3.peg.3356"/>
<keyword evidence="4" id="KW-1185">Reference proteome</keyword>
<feature type="signal peptide" evidence="2">
    <location>
        <begin position="1"/>
        <end position="19"/>
    </location>
</feature>
<feature type="coiled-coil region" evidence="1">
    <location>
        <begin position="138"/>
        <end position="165"/>
    </location>
</feature>
<accession>A0A095SFJ1</accession>
<evidence type="ECO:0000313" key="3">
    <source>
        <dbReference type="EMBL" id="KGD63332.1"/>
    </source>
</evidence>
<dbReference type="RefSeq" id="WP_035234664.1">
    <property type="nucleotide sequence ID" value="NZ_ARXV01000018.1"/>
</dbReference>
<gene>
    <name evidence="3" type="ORF">Y5S_03318</name>
</gene>
<evidence type="ECO:0000256" key="1">
    <source>
        <dbReference type="SAM" id="Coils"/>
    </source>
</evidence>
<protein>
    <recommendedName>
        <fullName evidence="5">DUF4140 domain-containing protein</fullName>
    </recommendedName>
</protein>
<evidence type="ECO:0000313" key="4">
    <source>
        <dbReference type="Proteomes" id="UP000029444"/>
    </source>
</evidence>
<feature type="chain" id="PRO_5001910950" description="DUF4140 domain-containing protein" evidence="2">
    <location>
        <begin position="20"/>
        <end position="401"/>
    </location>
</feature>
<dbReference type="Proteomes" id="UP000029444">
    <property type="component" value="Unassembled WGS sequence"/>
</dbReference>
<sequence length="401" mass="45265">MNKLIFLCAAILVSMTSNAAAKVTVLDDTQSYLLLEVTEMYVLGDNDTLIDARNISIEQSKKSASDFAGNYVEQSLVVNDRSISEQHIRVLTAGYLEVLETSEEKTLNDEGHLTLITTSTVRLSKESIEKGIAHLRNGTRSTDELQRLESENQQLRSELAKVAALLEHGSGNDAGTRPALAERRDTLVKKLEQRRSMVRHYFEQGGLLDKARSDDLAFETARFRFKYEILEHFKLNTEISLSEPEFIDNGDGTYDMRVFVGWHTPIPNTLSFWSAYFNYVEPAPENEFTLLMTSHENTRNSQKHSFSHYLYEEVTKTHFSIRVTAGGYSAELPISAIVDVFGYLRTENGYIYKLQYQADRDTVDFVHRGIENPVTISGIPSAELSQLTSLSAEVVIHPESD</sequence>
<proteinExistence type="predicted"/>
<organism evidence="3 4">
    <name type="scientific">Alcanivorax nanhaiticus</name>
    <dbReference type="NCBI Taxonomy" id="1177154"/>
    <lineage>
        <taxon>Bacteria</taxon>
        <taxon>Pseudomonadati</taxon>
        <taxon>Pseudomonadota</taxon>
        <taxon>Gammaproteobacteria</taxon>
        <taxon>Oceanospirillales</taxon>
        <taxon>Alcanivoracaceae</taxon>
        <taxon>Alcanivorax</taxon>
    </lineage>
</organism>
<evidence type="ECO:0008006" key="5">
    <source>
        <dbReference type="Google" id="ProtNLM"/>
    </source>
</evidence>
<reference evidence="3 4" key="1">
    <citation type="submission" date="2012-09" db="EMBL/GenBank/DDBJ databases">
        <title>Genome Sequence of alkane-degrading Bacterium Alcanivorax sp. 19-m-6.</title>
        <authorList>
            <person name="Lai Q."/>
            <person name="Shao Z."/>
        </authorList>
    </citation>
    <scope>NUCLEOTIDE SEQUENCE [LARGE SCALE GENOMIC DNA]</scope>
    <source>
        <strain evidence="3 4">19-m-6</strain>
    </source>
</reference>
<comment type="caution">
    <text evidence="3">The sequence shown here is derived from an EMBL/GenBank/DDBJ whole genome shotgun (WGS) entry which is preliminary data.</text>
</comment>
<keyword evidence="1" id="KW-0175">Coiled coil</keyword>
<name>A0A095SFJ1_9GAMM</name>
<keyword evidence="2" id="KW-0732">Signal</keyword>
<dbReference type="AlphaFoldDB" id="A0A095SFJ1"/>
<dbReference type="STRING" id="1177154.Y5S_03318"/>
<dbReference type="EMBL" id="ARXV01000018">
    <property type="protein sequence ID" value="KGD63332.1"/>
    <property type="molecule type" value="Genomic_DNA"/>
</dbReference>
<evidence type="ECO:0000256" key="2">
    <source>
        <dbReference type="SAM" id="SignalP"/>
    </source>
</evidence>
<dbReference type="eggNOG" id="ENOG5033IIR">
    <property type="taxonomic scope" value="Bacteria"/>
</dbReference>